<proteinExistence type="predicted"/>
<dbReference type="Proteomes" id="UP000676565">
    <property type="component" value="Unassembled WGS sequence"/>
</dbReference>
<organism evidence="1 2">
    <name type="scientific">Gemmata palustris</name>
    <dbReference type="NCBI Taxonomy" id="2822762"/>
    <lineage>
        <taxon>Bacteria</taxon>
        <taxon>Pseudomonadati</taxon>
        <taxon>Planctomycetota</taxon>
        <taxon>Planctomycetia</taxon>
        <taxon>Gemmatales</taxon>
        <taxon>Gemmataceae</taxon>
        <taxon>Gemmata</taxon>
    </lineage>
</organism>
<comment type="caution">
    <text evidence="1">The sequence shown here is derived from an EMBL/GenBank/DDBJ whole genome shotgun (WGS) entry which is preliminary data.</text>
</comment>
<accession>A0ABS5BX94</accession>
<reference evidence="1 2" key="1">
    <citation type="submission" date="2021-04" db="EMBL/GenBank/DDBJ databases">
        <authorList>
            <person name="Ivanova A."/>
        </authorList>
    </citation>
    <scope>NUCLEOTIDE SEQUENCE [LARGE SCALE GENOMIC DNA]</scope>
    <source>
        <strain evidence="1 2">G18</strain>
    </source>
</reference>
<keyword evidence="2" id="KW-1185">Reference proteome</keyword>
<protein>
    <submittedName>
        <fullName evidence="1">Uncharacterized protein</fullName>
    </submittedName>
</protein>
<dbReference type="EMBL" id="JAGKQQ010000001">
    <property type="protein sequence ID" value="MBP3958360.1"/>
    <property type="molecule type" value="Genomic_DNA"/>
</dbReference>
<evidence type="ECO:0000313" key="1">
    <source>
        <dbReference type="EMBL" id="MBP3958360.1"/>
    </source>
</evidence>
<evidence type="ECO:0000313" key="2">
    <source>
        <dbReference type="Proteomes" id="UP000676565"/>
    </source>
</evidence>
<name>A0ABS5BX94_9BACT</name>
<gene>
    <name evidence="1" type="ORF">J8F10_24185</name>
</gene>
<dbReference type="RefSeq" id="WP_210658270.1">
    <property type="nucleotide sequence ID" value="NZ_JAGKQQ010000001.1"/>
</dbReference>
<sequence>MTRFEERIEPTKERLDKGDIEIIETDRGGREVRSRRTFWPLNRYFGMKQITRDQKWSGERFSQLFAIGGERSRYSQWKYGVTPGEFDPDGVQKARDEFNAARAAIRGVKEQRIAFEVCCLGERAGRGNLVYLCAALDDLCTHFKGQDDARRTGADRAVQFGAGEEADWNQS</sequence>